<evidence type="ECO:0000313" key="5">
    <source>
        <dbReference type="Proteomes" id="UP000317422"/>
    </source>
</evidence>
<evidence type="ECO:0000313" key="4">
    <source>
        <dbReference type="EMBL" id="TQN28383.1"/>
    </source>
</evidence>
<dbReference type="AlphaFoldDB" id="A0A543N975"/>
<organism evidence="4 5">
    <name type="scientific">Haloactinospora alba</name>
    <dbReference type="NCBI Taxonomy" id="405555"/>
    <lineage>
        <taxon>Bacteria</taxon>
        <taxon>Bacillati</taxon>
        <taxon>Actinomycetota</taxon>
        <taxon>Actinomycetes</taxon>
        <taxon>Streptosporangiales</taxon>
        <taxon>Nocardiopsidaceae</taxon>
        <taxon>Haloactinospora</taxon>
    </lineage>
</organism>
<dbReference type="InterPro" id="IPR050741">
    <property type="entry name" value="Acyl-CoA_dehydrogenase"/>
</dbReference>
<dbReference type="Pfam" id="PF00441">
    <property type="entry name" value="Acyl-CoA_dh_1"/>
    <property type="match status" value="1"/>
</dbReference>
<keyword evidence="1" id="KW-0285">Flavoprotein</keyword>
<accession>A0A543N975</accession>
<dbReference type="PANTHER" id="PTHR48083">
    <property type="entry name" value="MEDIUM-CHAIN SPECIFIC ACYL-COA DEHYDROGENASE, MITOCHONDRIAL-RELATED"/>
    <property type="match status" value="1"/>
</dbReference>
<dbReference type="Gene3D" id="1.20.140.10">
    <property type="entry name" value="Butyryl-CoA Dehydrogenase, subunit A, domain 3"/>
    <property type="match status" value="1"/>
</dbReference>
<comment type="caution">
    <text evidence="4">The sequence shown here is derived from an EMBL/GenBank/DDBJ whole genome shotgun (WGS) entry which is preliminary data.</text>
</comment>
<protein>
    <submittedName>
        <fullName evidence="4">Alkylation response protein AidB-like acyl-CoA dehydrogenase</fullName>
    </submittedName>
</protein>
<dbReference type="InterPro" id="IPR037069">
    <property type="entry name" value="AcylCoA_DH/ox_N_sf"/>
</dbReference>
<dbReference type="GO" id="GO:0033539">
    <property type="term" value="P:fatty acid beta-oxidation using acyl-CoA dehydrogenase"/>
    <property type="evidence" value="ECO:0007669"/>
    <property type="project" value="TreeGrafter"/>
</dbReference>
<sequence length="338" mass="35805">MDQSIDPLQTRIADALTTVLTRTGDLDAELAAIGVPGMGAPESVGGLGLGLSADTMVNLGLGRGLEPQASYRETALVLDLLAGSEVPRSRLAALLRGEQHAATVGVHTTADLRVDDSGRAWGESEHLPAGRFGLALIRAMEQHGNSGWYLVVPQESTCETESGTRLGLSTVRLRFTGAPAEALRLSEPHTRWALDAARVRQAALLLGVADRALELARTHVNQRRQFGKPLVELQTVAHELARLIGAADGWRLLLHQTAWRCDRGRAEAAEPSRLLAAASEHALACARTSLHLHGVRGMLAHSTPAAAFRVASVEATRLDTPANLWNAAGAARGDAADS</sequence>
<keyword evidence="5" id="KW-1185">Reference proteome</keyword>
<proteinExistence type="predicted"/>
<dbReference type="OrthoDB" id="4074409at2"/>
<gene>
    <name evidence="4" type="ORF">FHX37_3720</name>
</gene>
<evidence type="ECO:0000256" key="1">
    <source>
        <dbReference type="ARBA" id="ARBA00022630"/>
    </source>
</evidence>
<dbReference type="GO" id="GO:0050660">
    <property type="term" value="F:flavin adenine dinucleotide binding"/>
    <property type="evidence" value="ECO:0007669"/>
    <property type="project" value="InterPro"/>
</dbReference>
<evidence type="ECO:0000259" key="3">
    <source>
        <dbReference type="Pfam" id="PF00441"/>
    </source>
</evidence>
<dbReference type="EMBL" id="VFQC01000002">
    <property type="protein sequence ID" value="TQN28383.1"/>
    <property type="molecule type" value="Genomic_DNA"/>
</dbReference>
<reference evidence="4 5" key="1">
    <citation type="submission" date="2019-06" db="EMBL/GenBank/DDBJ databases">
        <title>Sequencing the genomes of 1000 actinobacteria strains.</title>
        <authorList>
            <person name="Klenk H.-P."/>
        </authorList>
    </citation>
    <scope>NUCLEOTIDE SEQUENCE [LARGE SCALE GENOMIC DNA]</scope>
    <source>
        <strain evidence="4 5">DSM 45015</strain>
    </source>
</reference>
<dbReference type="RefSeq" id="WP_141925443.1">
    <property type="nucleotide sequence ID" value="NZ_VFQC01000002.1"/>
</dbReference>
<dbReference type="PANTHER" id="PTHR48083:SF2">
    <property type="entry name" value="MEDIUM-CHAIN SPECIFIC ACYL-COA DEHYDROGENASE, MITOCHONDRIAL"/>
    <property type="match status" value="1"/>
</dbReference>
<dbReference type="GO" id="GO:0003995">
    <property type="term" value="F:acyl-CoA dehydrogenase activity"/>
    <property type="evidence" value="ECO:0007669"/>
    <property type="project" value="TreeGrafter"/>
</dbReference>
<feature type="domain" description="Acyl-CoA dehydrogenase/oxidase C-terminal" evidence="3">
    <location>
        <begin position="191"/>
        <end position="312"/>
    </location>
</feature>
<dbReference type="InterPro" id="IPR036250">
    <property type="entry name" value="AcylCo_DH-like_C"/>
</dbReference>
<dbReference type="Gene3D" id="1.10.540.10">
    <property type="entry name" value="Acyl-CoA dehydrogenase/oxidase, N-terminal domain"/>
    <property type="match status" value="1"/>
</dbReference>
<dbReference type="Proteomes" id="UP000317422">
    <property type="component" value="Unassembled WGS sequence"/>
</dbReference>
<dbReference type="SUPFAM" id="SSF47203">
    <property type="entry name" value="Acyl-CoA dehydrogenase C-terminal domain-like"/>
    <property type="match status" value="1"/>
</dbReference>
<dbReference type="InterPro" id="IPR009075">
    <property type="entry name" value="AcylCo_DH/oxidase_C"/>
</dbReference>
<evidence type="ECO:0000256" key="2">
    <source>
        <dbReference type="ARBA" id="ARBA00023002"/>
    </source>
</evidence>
<dbReference type="GO" id="GO:0005737">
    <property type="term" value="C:cytoplasm"/>
    <property type="evidence" value="ECO:0007669"/>
    <property type="project" value="TreeGrafter"/>
</dbReference>
<name>A0A543N975_9ACTN</name>
<keyword evidence="2" id="KW-0560">Oxidoreductase</keyword>